<sequence>MMKQTHVILLLLFISNWAISQNYMGSWKGETMVADSTIVVKFNVMLQEDSTVKAMMLNPVFDKFTGVNYCCDTLHLISEKFGYEYKAVPTLDLNKLTGQFKMGTTVFPLDVSRGDPIFRPQTPQKPYPYLSEEVVIENKTDSVTLSATLTIPHSQGTVPAVILISGSSPATRDTESFHHKSFLVLADYLTRKGIAVLRYDSRGVGKSTGNFYSSTPLNFAQDIEAGIKFLGSRKKINKNQIGLIGHSAGGVVASITASQNPEVAFIVLLASPGINLKDDFILQKELLYQNGDTSHEEYLLNKNFQETAYRLIENNIDTASAKDSLQQFKKQYLERWNEDGWNHFLPPEYFFIKMVRDYLSAYNRFNWRCNPADYLEKVTCPVLSLNGSKDIQVPSEINQQAIEKALIKAGNQHFEIEEMEGLNHQFQECITCSFMESADLEQTFSPKALSKISAWISSVIQK</sequence>
<reference evidence="2 3" key="1">
    <citation type="submission" date="2016-11" db="EMBL/GenBank/DDBJ databases">
        <authorList>
            <person name="Jaros S."/>
            <person name="Januszkiewicz K."/>
            <person name="Wedrychowicz H."/>
        </authorList>
    </citation>
    <scope>NUCLEOTIDE SEQUENCE [LARGE SCALE GENOMIC DNA]</scope>
    <source>
        <strain evidence="2 3">DSM 27063</strain>
    </source>
</reference>
<dbReference type="GO" id="GO:0052689">
    <property type="term" value="F:carboxylic ester hydrolase activity"/>
    <property type="evidence" value="ECO:0007669"/>
    <property type="project" value="TreeGrafter"/>
</dbReference>
<dbReference type="AlphaFoldDB" id="A0A1M6P120"/>
<evidence type="ECO:0000259" key="1">
    <source>
        <dbReference type="Pfam" id="PF02129"/>
    </source>
</evidence>
<accession>A0A1M6P120</accession>
<dbReference type="PANTHER" id="PTHR43265:SF1">
    <property type="entry name" value="ESTERASE ESTD"/>
    <property type="match status" value="1"/>
</dbReference>
<dbReference type="SUPFAM" id="SSF53474">
    <property type="entry name" value="alpha/beta-Hydrolases"/>
    <property type="match status" value="1"/>
</dbReference>
<gene>
    <name evidence="2" type="ORF">SAMN05444280_15011</name>
</gene>
<feature type="domain" description="Xaa-Pro dipeptidyl-peptidase-like" evidence="1">
    <location>
        <begin position="141"/>
        <end position="393"/>
    </location>
</feature>
<dbReference type="RefSeq" id="WP_139279663.1">
    <property type="nucleotide sequence ID" value="NZ_FQZE01000050.1"/>
</dbReference>
<dbReference type="Pfam" id="PF02129">
    <property type="entry name" value="Peptidase_S15"/>
    <property type="match status" value="1"/>
</dbReference>
<protein>
    <recommendedName>
        <fullName evidence="1">Xaa-Pro dipeptidyl-peptidase-like domain-containing protein</fullName>
    </recommendedName>
</protein>
<dbReference type="EMBL" id="FQZE01000050">
    <property type="protein sequence ID" value="SHK01687.1"/>
    <property type="molecule type" value="Genomic_DNA"/>
</dbReference>
<keyword evidence="3" id="KW-1185">Reference proteome</keyword>
<proteinExistence type="predicted"/>
<dbReference type="PANTHER" id="PTHR43265">
    <property type="entry name" value="ESTERASE ESTD"/>
    <property type="match status" value="1"/>
</dbReference>
<evidence type="ECO:0000313" key="2">
    <source>
        <dbReference type="EMBL" id="SHK01687.1"/>
    </source>
</evidence>
<dbReference type="Proteomes" id="UP000184050">
    <property type="component" value="Unassembled WGS sequence"/>
</dbReference>
<dbReference type="Gene3D" id="3.40.50.1820">
    <property type="entry name" value="alpha/beta hydrolase"/>
    <property type="match status" value="1"/>
</dbReference>
<name>A0A1M6P120_9BACT</name>
<evidence type="ECO:0000313" key="3">
    <source>
        <dbReference type="Proteomes" id="UP000184050"/>
    </source>
</evidence>
<organism evidence="2 3">
    <name type="scientific">Tangfeifania diversioriginum</name>
    <dbReference type="NCBI Taxonomy" id="1168035"/>
    <lineage>
        <taxon>Bacteria</taxon>
        <taxon>Pseudomonadati</taxon>
        <taxon>Bacteroidota</taxon>
        <taxon>Bacteroidia</taxon>
        <taxon>Marinilabiliales</taxon>
        <taxon>Prolixibacteraceae</taxon>
        <taxon>Tangfeifania</taxon>
    </lineage>
</organism>
<dbReference type="InterPro" id="IPR053145">
    <property type="entry name" value="AB_hydrolase_Est10"/>
</dbReference>
<dbReference type="STRING" id="1168035.SAMN05444280_15011"/>
<dbReference type="OrthoDB" id="9809549at2"/>
<dbReference type="InterPro" id="IPR029058">
    <property type="entry name" value="AB_hydrolase_fold"/>
</dbReference>
<dbReference type="InterPro" id="IPR000383">
    <property type="entry name" value="Xaa-Pro-like_dom"/>
</dbReference>